<feature type="domain" description="Core-binding (CB)" evidence="7">
    <location>
        <begin position="1"/>
        <end position="38"/>
    </location>
</feature>
<feature type="domain" description="Tyr recombinase" evidence="6">
    <location>
        <begin position="62"/>
        <end position="256"/>
    </location>
</feature>
<evidence type="ECO:0000259" key="7">
    <source>
        <dbReference type="PROSITE" id="PS51900"/>
    </source>
</evidence>
<evidence type="ECO:0000256" key="1">
    <source>
        <dbReference type="ARBA" id="ARBA00008857"/>
    </source>
</evidence>
<dbReference type="InterPro" id="IPR044068">
    <property type="entry name" value="CB"/>
</dbReference>
<dbReference type="Gene3D" id="1.10.150.130">
    <property type="match status" value="1"/>
</dbReference>
<gene>
    <name evidence="8" type="ORF">ENW48_09435</name>
</gene>
<dbReference type="Pfam" id="PF00589">
    <property type="entry name" value="Phage_integrase"/>
    <property type="match status" value="1"/>
</dbReference>
<evidence type="ECO:0000256" key="2">
    <source>
        <dbReference type="ARBA" id="ARBA00022908"/>
    </source>
</evidence>
<keyword evidence="2" id="KW-0229">DNA integration</keyword>
<dbReference type="PANTHER" id="PTHR30349:SF64">
    <property type="entry name" value="PROPHAGE INTEGRASE INTD-RELATED"/>
    <property type="match status" value="1"/>
</dbReference>
<evidence type="ECO:0000313" key="8">
    <source>
        <dbReference type="EMBL" id="HGZ12428.1"/>
    </source>
</evidence>
<evidence type="ECO:0000259" key="6">
    <source>
        <dbReference type="PROSITE" id="PS51898"/>
    </source>
</evidence>
<evidence type="ECO:0000256" key="3">
    <source>
        <dbReference type="ARBA" id="ARBA00023125"/>
    </source>
</evidence>
<keyword evidence="4" id="KW-0233">DNA recombination</keyword>
<dbReference type="GO" id="GO:0006310">
    <property type="term" value="P:DNA recombination"/>
    <property type="evidence" value="ECO:0007669"/>
    <property type="project" value="UniProtKB-KW"/>
</dbReference>
<dbReference type="EMBL" id="DTKJ01000062">
    <property type="protein sequence ID" value="HGZ12428.1"/>
    <property type="molecule type" value="Genomic_DNA"/>
</dbReference>
<dbReference type="PROSITE" id="PS51900">
    <property type="entry name" value="CB"/>
    <property type="match status" value="1"/>
</dbReference>
<dbReference type="AlphaFoldDB" id="A0A7C5AMS8"/>
<dbReference type="InterPro" id="IPR010998">
    <property type="entry name" value="Integrase_recombinase_N"/>
</dbReference>
<keyword evidence="3 5" id="KW-0238">DNA-binding</keyword>
<sequence length="293" mass="33348">MTRPELRELIITKQKEGLSPASVSRIKALVSVILSHALEDGLIAANPASRLGRLIKNKEPKADVNPLTREEARAFLEAVRENYPRYYPFFLCALRTGMCLGELLALEWSDIDFRGGFIEVRRNLVEGRFTTPKNHKTRRVDMSRQLSDTLRTLQAERKKEALAKGWKEMPPQVFVNEVGKPLDRGNLVRRVFWRSLEKAGLRRIRLHDLRHTYASLLIQNGESLAYVKDQLGHHSIQLTVDTYGHLVPGANRQAVDRLDDDFFTTYGQEAGADRVQALVLKGLKWLNLARLSG</sequence>
<proteinExistence type="inferred from homology"/>
<evidence type="ECO:0000256" key="5">
    <source>
        <dbReference type="PROSITE-ProRule" id="PRU01248"/>
    </source>
</evidence>
<dbReference type="InterPro" id="IPR050090">
    <property type="entry name" value="Tyrosine_recombinase_XerCD"/>
</dbReference>
<name>A0A7C5AMS8_9BACT</name>
<reference evidence="8" key="1">
    <citation type="journal article" date="2020" name="mSystems">
        <title>Genome- and Community-Level Interaction Insights into Carbon Utilization and Element Cycling Functions of Hydrothermarchaeota in Hydrothermal Sediment.</title>
        <authorList>
            <person name="Zhou Z."/>
            <person name="Liu Y."/>
            <person name="Xu W."/>
            <person name="Pan J."/>
            <person name="Luo Z.H."/>
            <person name="Li M."/>
        </authorList>
    </citation>
    <scope>NUCLEOTIDE SEQUENCE [LARGE SCALE GENOMIC DNA]</scope>
    <source>
        <strain evidence="8">SpSt-853</strain>
    </source>
</reference>
<dbReference type="CDD" id="cd01189">
    <property type="entry name" value="INT_ICEBs1_C_like"/>
    <property type="match status" value="1"/>
</dbReference>
<dbReference type="PANTHER" id="PTHR30349">
    <property type="entry name" value="PHAGE INTEGRASE-RELATED"/>
    <property type="match status" value="1"/>
</dbReference>
<protein>
    <submittedName>
        <fullName evidence="8">Site-specific integrase</fullName>
    </submittedName>
</protein>
<dbReference type="GO" id="GO:0003677">
    <property type="term" value="F:DNA binding"/>
    <property type="evidence" value="ECO:0007669"/>
    <property type="project" value="UniProtKB-UniRule"/>
</dbReference>
<organism evidence="8">
    <name type="scientific">Desulfobacca acetoxidans</name>
    <dbReference type="NCBI Taxonomy" id="60893"/>
    <lineage>
        <taxon>Bacteria</taxon>
        <taxon>Pseudomonadati</taxon>
        <taxon>Thermodesulfobacteriota</taxon>
        <taxon>Desulfobaccia</taxon>
        <taxon>Desulfobaccales</taxon>
        <taxon>Desulfobaccaceae</taxon>
        <taxon>Desulfobacca</taxon>
    </lineage>
</organism>
<comment type="caution">
    <text evidence="8">The sequence shown here is derived from an EMBL/GenBank/DDBJ whole genome shotgun (WGS) entry which is preliminary data.</text>
</comment>
<dbReference type="SUPFAM" id="SSF56349">
    <property type="entry name" value="DNA breaking-rejoining enzymes"/>
    <property type="match status" value="1"/>
</dbReference>
<dbReference type="InterPro" id="IPR011010">
    <property type="entry name" value="DNA_brk_join_enz"/>
</dbReference>
<evidence type="ECO:0000256" key="4">
    <source>
        <dbReference type="ARBA" id="ARBA00023172"/>
    </source>
</evidence>
<dbReference type="Gene3D" id="1.10.443.10">
    <property type="entry name" value="Intergrase catalytic core"/>
    <property type="match status" value="1"/>
</dbReference>
<dbReference type="PROSITE" id="PS51898">
    <property type="entry name" value="TYR_RECOMBINASE"/>
    <property type="match status" value="1"/>
</dbReference>
<dbReference type="InterPro" id="IPR013762">
    <property type="entry name" value="Integrase-like_cat_sf"/>
</dbReference>
<dbReference type="GO" id="GO:0015074">
    <property type="term" value="P:DNA integration"/>
    <property type="evidence" value="ECO:0007669"/>
    <property type="project" value="UniProtKB-KW"/>
</dbReference>
<dbReference type="InterPro" id="IPR002104">
    <property type="entry name" value="Integrase_catalytic"/>
</dbReference>
<comment type="similarity">
    <text evidence="1">Belongs to the 'phage' integrase family.</text>
</comment>
<accession>A0A7C5AMS8</accession>